<dbReference type="Pfam" id="PF02780">
    <property type="entry name" value="Transketolase_C"/>
    <property type="match status" value="1"/>
</dbReference>
<dbReference type="EC" id="2.2.1.7" evidence="5"/>
<organism evidence="5">
    <name type="scientific">bioreactor metagenome</name>
    <dbReference type="NCBI Taxonomy" id="1076179"/>
    <lineage>
        <taxon>unclassified sequences</taxon>
        <taxon>metagenomes</taxon>
        <taxon>ecological metagenomes</taxon>
    </lineage>
</organism>
<evidence type="ECO:0000259" key="4">
    <source>
        <dbReference type="SMART" id="SM00861"/>
    </source>
</evidence>
<keyword evidence="3" id="KW-0786">Thiamine pyrophosphate</keyword>
<dbReference type="Pfam" id="PF02779">
    <property type="entry name" value="Transket_pyr"/>
    <property type="match status" value="1"/>
</dbReference>
<dbReference type="Gene3D" id="3.40.50.920">
    <property type="match status" value="1"/>
</dbReference>
<dbReference type="InterPro" id="IPR029061">
    <property type="entry name" value="THDP-binding"/>
</dbReference>
<sequence length="313" mass="34167">MSDTIEMRQIFCDALIALAEKDERIVVLNSDSRQISGTKAFDDAYPDRTLNVGIAEANLVTVAAGMATCGKKPFVHAFGPFMTRRCFDQIFISLALARLNVVLVGLSPGIMAEINGATHQGYEDVALMRTIPGMTIVEPLDGIQLRKMIPVLLTLPGPVYLRYFRGVTKDVYPQNYEFCLGKADVLREGKDLSLIASGIMLEFVLKAANILASQGVDARVLNMHTIKPLDQEAVLRAAHETKAILTVENHTVIGGLGGAVAELVCEEYPVPVKRLGIMDRFGEVGNMAYLRKTMGIDTENIVDSALTLVRAKQ</sequence>
<dbReference type="Gene3D" id="3.40.50.970">
    <property type="match status" value="1"/>
</dbReference>
<comment type="caution">
    <text evidence="5">The sequence shown here is derived from an EMBL/GenBank/DDBJ whole genome shotgun (WGS) entry which is preliminary data.</text>
</comment>
<dbReference type="InterPro" id="IPR009014">
    <property type="entry name" value="Transketo_C/PFOR_II"/>
</dbReference>
<evidence type="ECO:0000256" key="3">
    <source>
        <dbReference type="ARBA" id="ARBA00023052"/>
    </source>
</evidence>
<gene>
    <name evidence="5" type="primary">dxs_20</name>
    <name evidence="5" type="ORF">SDC9_23060</name>
</gene>
<comment type="similarity">
    <text evidence="2">Belongs to the transketolase family.</text>
</comment>
<dbReference type="SMART" id="SM00861">
    <property type="entry name" value="Transket_pyr"/>
    <property type="match status" value="1"/>
</dbReference>
<dbReference type="FunFam" id="3.40.50.970:FF:000129">
    <property type="entry name" value="Transketolase"/>
    <property type="match status" value="1"/>
</dbReference>
<dbReference type="GO" id="GO:0008661">
    <property type="term" value="F:1-deoxy-D-xylulose-5-phosphate synthase activity"/>
    <property type="evidence" value="ECO:0007669"/>
    <property type="project" value="UniProtKB-EC"/>
</dbReference>
<evidence type="ECO:0000256" key="2">
    <source>
        <dbReference type="ARBA" id="ARBA00007131"/>
    </source>
</evidence>
<dbReference type="InterPro" id="IPR051157">
    <property type="entry name" value="PDH/Transketolase"/>
</dbReference>
<protein>
    <submittedName>
        <fullName evidence="5">1-deoxy-D-xylulose-5-phosphate synthase</fullName>
        <ecNumber evidence="5">2.2.1.7</ecNumber>
    </submittedName>
</protein>
<comment type="cofactor">
    <cofactor evidence="1">
        <name>thiamine diphosphate</name>
        <dbReference type="ChEBI" id="CHEBI:58937"/>
    </cofactor>
</comment>
<dbReference type="AlphaFoldDB" id="A0A644UE38"/>
<name>A0A644UE38_9ZZZZ</name>
<feature type="domain" description="Transketolase-like pyrimidine-binding" evidence="4">
    <location>
        <begin position="5"/>
        <end position="170"/>
    </location>
</feature>
<dbReference type="EMBL" id="VSSQ01000104">
    <property type="protein sequence ID" value="MPL77207.1"/>
    <property type="molecule type" value="Genomic_DNA"/>
</dbReference>
<accession>A0A644UE38</accession>
<evidence type="ECO:0000256" key="1">
    <source>
        <dbReference type="ARBA" id="ARBA00001964"/>
    </source>
</evidence>
<reference evidence="5" key="1">
    <citation type="submission" date="2019-08" db="EMBL/GenBank/DDBJ databases">
        <authorList>
            <person name="Kucharzyk K."/>
            <person name="Murdoch R.W."/>
            <person name="Higgins S."/>
            <person name="Loffler F."/>
        </authorList>
    </citation>
    <scope>NUCLEOTIDE SEQUENCE</scope>
</reference>
<dbReference type="PANTHER" id="PTHR43825">
    <property type="entry name" value="PYRUVATE DEHYDROGENASE E1 COMPONENT"/>
    <property type="match status" value="1"/>
</dbReference>
<dbReference type="SUPFAM" id="SSF52922">
    <property type="entry name" value="TK C-terminal domain-like"/>
    <property type="match status" value="1"/>
</dbReference>
<dbReference type="PANTHER" id="PTHR43825:SF1">
    <property type="entry name" value="TRANSKETOLASE-LIKE PYRIMIDINE-BINDING DOMAIN-CONTAINING PROTEIN"/>
    <property type="match status" value="1"/>
</dbReference>
<keyword evidence="5" id="KW-0808">Transferase</keyword>
<dbReference type="InterPro" id="IPR005475">
    <property type="entry name" value="Transketolase-like_Pyr-bd"/>
</dbReference>
<dbReference type="CDD" id="cd07033">
    <property type="entry name" value="TPP_PYR_DXS_TK_like"/>
    <property type="match status" value="1"/>
</dbReference>
<evidence type="ECO:0000313" key="5">
    <source>
        <dbReference type="EMBL" id="MPL77207.1"/>
    </source>
</evidence>
<dbReference type="InterPro" id="IPR033248">
    <property type="entry name" value="Transketolase_C"/>
</dbReference>
<proteinExistence type="inferred from homology"/>
<dbReference type="SUPFAM" id="SSF52518">
    <property type="entry name" value="Thiamin diphosphate-binding fold (THDP-binding)"/>
    <property type="match status" value="1"/>
</dbReference>